<reference evidence="2" key="1">
    <citation type="submission" date="2022-07" db="EMBL/GenBank/DDBJ databases">
        <title>Genome analysis of Parmales, a sister group of diatoms, reveals the evolutionary specialization of diatoms from phago-mixotrophs to photoautotrophs.</title>
        <authorList>
            <person name="Ban H."/>
            <person name="Sato S."/>
            <person name="Yoshikawa S."/>
            <person name="Kazumasa Y."/>
            <person name="Nakamura Y."/>
            <person name="Ichinomiya M."/>
            <person name="Saitoh K."/>
            <person name="Sato N."/>
            <person name="Blanc-Mathieu R."/>
            <person name="Endo H."/>
            <person name="Kuwata A."/>
            <person name="Ogata H."/>
        </authorList>
    </citation>
    <scope>NUCLEOTIDE SEQUENCE</scope>
</reference>
<feature type="region of interest" description="Disordered" evidence="1">
    <location>
        <begin position="1"/>
        <end position="22"/>
    </location>
</feature>
<gene>
    <name evidence="2" type="ORF">TrRE_jg8823</name>
</gene>
<dbReference type="AlphaFoldDB" id="A0A9W7A8C4"/>
<feature type="compositionally biased region" description="Polar residues" evidence="1">
    <location>
        <begin position="129"/>
        <end position="141"/>
    </location>
</feature>
<evidence type="ECO:0000256" key="1">
    <source>
        <dbReference type="SAM" id="MobiDB-lite"/>
    </source>
</evidence>
<dbReference type="EMBL" id="BRXZ01004069">
    <property type="protein sequence ID" value="GMH67836.1"/>
    <property type="molecule type" value="Genomic_DNA"/>
</dbReference>
<protein>
    <submittedName>
        <fullName evidence="2">Uncharacterized protein</fullName>
    </submittedName>
</protein>
<organism evidence="2 3">
    <name type="scientific">Triparma retinervis</name>
    <dbReference type="NCBI Taxonomy" id="2557542"/>
    <lineage>
        <taxon>Eukaryota</taxon>
        <taxon>Sar</taxon>
        <taxon>Stramenopiles</taxon>
        <taxon>Ochrophyta</taxon>
        <taxon>Bolidophyceae</taxon>
        <taxon>Parmales</taxon>
        <taxon>Triparmaceae</taxon>
        <taxon>Triparma</taxon>
    </lineage>
</organism>
<dbReference type="Proteomes" id="UP001165082">
    <property type="component" value="Unassembled WGS sequence"/>
</dbReference>
<comment type="caution">
    <text evidence="2">The sequence shown here is derived from an EMBL/GenBank/DDBJ whole genome shotgun (WGS) entry which is preliminary data.</text>
</comment>
<accession>A0A9W7A8C4</accession>
<feature type="region of interest" description="Disordered" evidence="1">
    <location>
        <begin position="37"/>
        <end position="99"/>
    </location>
</feature>
<evidence type="ECO:0000313" key="3">
    <source>
        <dbReference type="Proteomes" id="UP001165082"/>
    </source>
</evidence>
<feature type="compositionally biased region" description="Low complexity" evidence="1">
    <location>
        <begin position="70"/>
        <end position="81"/>
    </location>
</feature>
<name>A0A9W7A8C4_9STRA</name>
<proteinExistence type="predicted"/>
<sequence length="189" mass="18760">GAGSGSVNGSTPSKAKAQSDLTIQNGTNVISVSEAAAPLPLGNSGGSGRGGSQSNAIGKKSLRQMREANRAAAQRTNANAAGVDRGGPPGQQGKKQGDDNIIAGLYIGKAGEVKGKDTSIKIPKATLEDPSTTLPSVGQKKSNGKAGGGGLEIQGKVDEVLEASPVKPKPPTKGSSKKGKGPRAGSRVK</sequence>
<evidence type="ECO:0000313" key="2">
    <source>
        <dbReference type="EMBL" id="GMH67836.1"/>
    </source>
</evidence>
<feature type="non-terminal residue" evidence="2">
    <location>
        <position position="1"/>
    </location>
</feature>
<keyword evidence="3" id="KW-1185">Reference proteome</keyword>
<feature type="compositionally biased region" description="Basic residues" evidence="1">
    <location>
        <begin position="175"/>
        <end position="189"/>
    </location>
</feature>
<feature type="region of interest" description="Disordered" evidence="1">
    <location>
        <begin position="121"/>
        <end position="189"/>
    </location>
</feature>